<evidence type="ECO:0000313" key="3">
    <source>
        <dbReference type="Proteomes" id="UP000494106"/>
    </source>
</evidence>
<keyword evidence="3" id="KW-1185">Reference proteome</keyword>
<dbReference type="OrthoDB" id="7453453at2759"/>
<dbReference type="Proteomes" id="UP000494106">
    <property type="component" value="Unassembled WGS sequence"/>
</dbReference>
<gene>
    <name evidence="2" type="ORF">APLA_LOCUS12406</name>
</gene>
<organism evidence="2 3">
    <name type="scientific">Arctia plantaginis</name>
    <name type="common">Wood tiger moth</name>
    <name type="synonym">Phalaena plantaginis</name>
    <dbReference type="NCBI Taxonomy" id="874455"/>
    <lineage>
        <taxon>Eukaryota</taxon>
        <taxon>Metazoa</taxon>
        <taxon>Ecdysozoa</taxon>
        <taxon>Arthropoda</taxon>
        <taxon>Hexapoda</taxon>
        <taxon>Insecta</taxon>
        <taxon>Pterygota</taxon>
        <taxon>Neoptera</taxon>
        <taxon>Endopterygota</taxon>
        <taxon>Lepidoptera</taxon>
        <taxon>Glossata</taxon>
        <taxon>Ditrysia</taxon>
        <taxon>Noctuoidea</taxon>
        <taxon>Erebidae</taxon>
        <taxon>Arctiinae</taxon>
        <taxon>Arctia</taxon>
    </lineage>
</organism>
<name>A0A8S1AY53_ARCPL</name>
<accession>A0A8S1AY53</accession>
<evidence type="ECO:0000313" key="2">
    <source>
        <dbReference type="EMBL" id="CAB3249937.1"/>
    </source>
</evidence>
<evidence type="ECO:0000256" key="1">
    <source>
        <dbReference type="SAM" id="MobiDB-lite"/>
    </source>
</evidence>
<protein>
    <submittedName>
        <fullName evidence="2">Uncharacterized protein</fullName>
    </submittedName>
</protein>
<feature type="region of interest" description="Disordered" evidence="1">
    <location>
        <begin position="125"/>
        <end position="182"/>
    </location>
</feature>
<comment type="caution">
    <text evidence="2">The sequence shown here is derived from an EMBL/GenBank/DDBJ whole genome shotgun (WGS) entry which is preliminary data.</text>
</comment>
<reference evidence="2 3" key="1">
    <citation type="submission" date="2020-04" db="EMBL/GenBank/DDBJ databases">
        <authorList>
            <person name="Wallbank WR R."/>
            <person name="Pardo Diaz C."/>
            <person name="Kozak K."/>
            <person name="Martin S."/>
            <person name="Jiggins C."/>
            <person name="Moest M."/>
            <person name="Warren A I."/>
            <person name="Byers J.R.P. K."/>
            <person name="Montejo-Kovacevich G."/>
            <person name="Yen C E."/>
        </authorList>
    </citation>
    <scope>NUCLEOTIDE SEQUENCE [LARGE SCALE GENOMIC DNA]</scope>
</reference>
<dbReference type="EMBL" id="CADEBC010000540">
    <property type="protein sequence ID" value="CAB3249937.1"/>
    <property type="molecule type" value="Genomic_DNA"/>
</dbReference>
<dbReference type="AlphaFoldDB" id="A0A8S1AY53"/>
<sequence length="225" mass="25186">MDIPKSVILLCCVYYGFASHESHTIPVENYETELHNLGEHVEIPETPVRIIKITKTVAVKVPVPYPVKVIQKVPYPVHISKPYPVPVPQIVKVPHVESPKTLPAHEPFGSQDSKLHQFHDQPGDYQVQEHHSQDGSTNGESYEPQIHSYSEGHSRKSQQFVPYGDDYASEGAPGNSFGDTHNYYGNTGGHDVDSLDSKNYDDAIKNYLHNVNSYSNAGHSLQNHH</sequence>
<proteinExistence type="predicted"/>